<evidence type="ECO:0000313" key="7">
    <source>
        <dbReference type="Proteomes" id="UP001145050"/>
    </source>
</evidence>
<dbReference type="AlphaFoldDB" id="A0A9X3WVA0"/>
<evidence type="ECO:0000256" key="4">
    <source>
        <dbReference type="ARBA" id="ARBA00023136"/>
    </source>
</evidence>
<evidence type="ECO:0000256" key="2">
    <source>
        <dbReference type="ARBA" id="ARBA00022692"/>
    </source>
</evidence>
<feature type="transmembrane region" description="Helical" evidence="5">
    <location>
        <begin position="70"/>
        <end position="87"/>
    </location>
</feature>
<dbReference type="InterPro" id="IPR003810">
    <property type="entry name" value="Mntp/YtaF"/>
</dbReference>
<keyword evidence="7" id="KW-1185">Reference proteome</keyword>
<dbReference type="PANTHER" id="PTHR35529">
    <property type="entry name" value="MANGANESE EFFLUX PUMP MNTP-RELATED"/>
    <property type="match status" value="1"/>
</dbReference>
<dbReference type="Proteomes" id="UP001145050">
    <property type="component" value="Unassembled WGS sequence"/>
</dbReference>
<dbReference type="PANTHER" id="PTHR35529:SF2">
    <property type="entry name" value="SPORULATION PROTEIN YTAF-RELATED"/>
    <property type="match status" value="1"/>
</dbReference>
<gene>
    <name evidence="6" type="primary">ytaF</name>
    <name evidence="6" type="ORF">NC797_05515</name>
</gene>
<evidence type="ECO:0000256" key="1">
    <source>
        <dbReference type="ARBA" id="ARBA00022475"/>
    </source>
</evidence>
<accession>A0A9X3WVA0</accession>
<evidence type="ECO:0000256" key="5">
    <source>
        <dbReference type="SAM" id="Phobius"/>
    </source>
</evidence>
<proteinExistence type="predicted"/>
<feature type="transmembrane region" description="Helical" evidence="5">
    <location>
        <begin position="189"/>
        <end position="207"/>
    </location>
</feature>
<keyword evidence="3 5" id="KW-1133">Transmembrane helix</keyword>
<protein>
    <submittedName>
        <fullName evidence="6">Sporulation membrane protein YtaF</fullName>
    </submittedName>
</protein>
<dbReference type="NCBIfam" id="TIGR02840">
    <property type="entry name" value="spore_YtaF"/>
    <property type="match status" value="1"/>
</dbReference>
<dbReference type="InterPro" id="IPR014205">
    <property type="entry name" value="Spore_YtaF"/>
</dbReference>
<organism evidence="6 7">
    <name type="scientific">Terrihalobacillus insolitus</name>
    <dbReference type="NCBI Taxonomy" id="2950438"/>
    <lineage>
        <taxon>Bacteria</taxon>
        <taxon>Bacillati</taxon>
        <taxon>Bacillota</taxon>
        <taxon>Bacilli</taxon>
        <taxon>Bacillales</taxon>
        <taxon>Bacillaceae</taxon>
        <taxon>Terrihalobacillus</taxon>
    </lineage>
</organism>
<reference evidence="6" key="1">
    <citation type="submission" date="2022-06" db="EMBL/GenBank/DDBJ databases">
        <title>Aquibacillus sp. a new bacterium isolated from soil saline samples.</title>
        <authorList>
            <person name="Galisteo C."/>
            <person name="De La Haba R."/>
            <person name="Sanchez-Porro C."/>
            <person name="Ventosa A."/>
        </authorList>
    </citation>
    <scope>NUCLEOTIDE SEQUENCE</scope>
    <source>
        <strain evidence="6">3ASR75-11</strain>
    </source>
</reference>
<dbReference type="EMBL" id="JAMQKB010000003">
    <property type="protein sequence ID" value="MDC3423964.1"/>
    <property type="molecule type" value="Genomic_DNA"/>
</dbReference>
<feature type="transmembrane region" description="Helical" evidence="5">
    <location>
        <begin position="32"/>
        <end position="58"/>
    </location>
</feature>
<comment type="caution">
    <text evidence="6">The sequence shown here is derived from an EMBL/GenBank/DDBJ whole genome shotgun (WGS) entry which is preliminary data.</text>
</comment>
<keyword evidence="2 5" id="KW-0812">Transmembrane</keyword>
<keyword evidence="1" id="KW-1003">Cell membrane</keyword>
<feature type="transmembrane region" description="Helical" evidence="5">
    <location>
        <begin position="152"/>
        <end position="177"/>
    </location>
</feature>
<keyword evidence="4 5" id="KW-0472">Membrane</keyword>
<name>A0A9X3WVA0_9BACI</name>
<dbReference type="Pfam" id="PF02659">
    <property type="entry name" value="Mntp"/>
    <property type="match status" value="2"/>
</dbReference>
<sequence>MAEISTFILLAFAVSLDSFVVGFTYGLRQMYLPIRSIVIIATISSIVFFLSMFVGDFIASFLSPKVAEDIGGWVLILIGIWVIIQFFKTDNTQNDSDPILVNFEIKSLGIVIRILKKPMVADMDKSGAVTGVEAFLLGIALSMDSFGAGIGAALLGFVPLLGAVTIGITTALSLTIGLKSGKIFSYWDWLHRLTFIPGIILIAIGVLKMT</sequence>
<dbReference type="RefSeq" id="WP_272435749.1">
    <property type="nucleotide sequence ID" value="NZ_JAMQKB010000003.1"/>
</dbReference>
<evidence type="ECO:0000313" key="6">
    <source>
        <dbReference type="EMBL" id="MDC3423964.1"/>
    </source>
</evidence>
<evidence type="ECO:0000256" key="3">
    <source>
        <dbReference type="ARBA" id="ARBA00022989"/>
    </source>
</evidence>